<dbReference type="EMBL" id="JBHLVZ010000018">
    <property type="protein sequence ID" value="MFC0385854.1"/>
    <property type="molecule type" value="Genomic_DNA"/>
</dbReference>
<comment type="caution">
    <text evidence="1">The sequence shown here is derived from an EMBL/GenBank/DDBJ whole genome shotgun (WGS) entry which is preliminary data.</text>
</comment>
<organism evidence="1 2">
    <name type="scientific">Muricoccus vinaceus</name>
    <dbReference type="NCBI Taxonomy" id="424704"/>
    <lineage>
        <taxon>Bacteria</taxon>
        <taxon>Pseudomonadati</taxon>
        <taxon>Pseudomonadota</taxon>
        <taxon>Alphaproteobacteria</taxon>
        <taxon>Acetobacterales</taxon>
        <taxon>Roseomonadaceae</taxon>
        <taxon>Muricoccus</taxon>
    </lineage>
</organism>
<evidence type="ECO:0000313" key="1">
    <source>
        <dbReference type="EMBL" id="MFC0385854.1"/>
    </source>
</evidence>
<name>A0ABV6IQG8_9PROT</name>
<evidence type="ECO:0000313" key="2">
    <source>
        <dbReference type="Proteomes" id="UP001589789"/>
    </source>
</evidence>
<keyword evidence="2" id="KW-1185">Reference proteome</keyword>
<sequence length="164" mass="18671">MLVPFRMRKALCTLQGCTGHVLRDIDRKFRAVPEEPPRTQIQARISEIDCISRGKAHIRHKFGFRIGIATTLARDSGVGMRSMPGDLYDEHTQANTVQQIETEMGVLRRQCLDLYIGARERLISKINAREGARNASVARINWMFDTQRAREKLGHLPQVTSKQS</sequence>
<protein>
    <submittedName>
        <fullName evidence="1">Uncharacterized protein</fullName>
    </submittedName>
</protein>
<accession>A0ABV6IQG8</accession>
<dbReference type="Proteomes" id="UP001589789">
    <property type="component" value="Unassembled WGS sequence"/>
</dbReference>
<proteinExistence type="predicted"/>
<reference evidence="1 2" key="1">
    <citation type="submission" date="2024-09" db="EMBL/GenBank/DDBJ databases">
        <authorList>
            <person name="Sun Q."/>
            <person name="Mori K."/>
        </authorList>
    </citation>
    <scope>NUCLEOTIDE SEQUENCE [LARGE SCALE GENOMIC DNA]</scope>
    <source>
        <strain evidence="1 2">CCM 7468</strain>
    </source>
</reference>
<gene>
    <name evidence="1" type="ORF">ACFFIC_09870</name>
</gene>
<dbReference type="RefSeq" id="WP_377049998.1">
    <property type="nucleotide sequence ID" value="NZ_JBHLVZ010000018.1"/>
</dbReference>